<evidence type="ECO:0000256" key="1">
    <source>
        <dbReference type="SAM" id="SignalP"/>
    </source>
</evidence>
<comment type="caution">
    <text evidence="2">The sequence shown here is derived from an EMBL/GenBank/DDBJ whole genome shotgun (WGS) entry which is preliminary data.</text>
</comment>
<sequence length="109" mass="11582">MPVALLLFLSAGAAKASPKVLGPWVADDGTQIRIARCAAGLCATIASGRFKGENVAAVSGAPPEFKGRVRDPRNDTSYDGALRLNGARLELRGCLAKVFCRTVQSWRRP</sequence>
<dbReference type="RefSeq" id="WP_209594725.1">
    <property type="nucleotide sequence ID" value="NZ_JAGJCF010000006.1"/>
</dbReference>
<feature type="signal peptide" evidence="1">
    <location>
        <begin position="1"/>
        <end position="16"/>
    </location>
</feature>
<gene>
    <name evidence="2" type="ORF">J6595_11710</name>
</gene>
<evidence type="ECO:0000313" key="2">
    <source>
        <dbReference type="EMBL" id="MBP0616248.1"/>
    </source>
</evidence>
<keyword evidence="3" id="KW-1185">Reference proteome</keyword>
<name>A0ABS4BHL9_9HYPH</name>
<keyword evidence="1" id="KW-0732">Signal</keyword>
<proteinExistence type="predicted"/>
<evidence type="ECO:0000313" key="3">
    <source>
        <dbReference type="Proteomes" id="UP000678276"/>
    </source>
</evidence>
<dbReference type="Proteomes" id="UP000678276">
    <property type="component" value="Unassembled WGS sequence"/>
</dbReference>
<reference evidence="2 3" key="1">
    <citation type="submission" date="2021-04" db="EMBL/GenBank/DDBJ databases">
        <title>Whole genome sequence of Jiella sp. KSK16Y-1.</title>
        <authorList>
            <person name="Tuo L."/>
        </authorList>
    </citation>
    <scope>NUCLEOTIDE SEQUENCE [LARGE SCALE GENOMIC DNA]</scope>
    <source>
        <strain evidence="2 3">KSK16Y-1</strain>
    </source>
</reference>
<feature type="chain" id="PRO_5046704737" evidence="1">
    <location>
        <begin position="17"/>
        <end position="109"/>
    </location>
</feature>
<protein>
    <submittedName>
        <fullName evidence="2">DUF2147 domain-containing protein</fullName>
    </submittedName>
</protein>
<accession>A0ABS4BHL9</accession>
<organism evidence="2 3">
    <name type="scientific">Jiella mangrovi</name>
    <dbReference type="NCBI Taxonomy" id="2821407"/>
    <lineage>
        <taxon>Bacteria</taxon>
        <taxon>Pseudomonadati</taxon>
        <taxon>Pseudomonadota</taxon>
        <taxon>Alphaproteobacteria</taxon>
        <taxon>Hyphomicrobiales</taxon>
        <taxon>Aurantimonadaceae</taxon>
        <taxon>Jiella</taxon>
    </lineage>
</organism>
<dbReference type="EMBL" id="JAGJCF010000006">
    <property type="protein sequence ID" value="MBP0616248.1"/>
    <property type="molecule type" value="Genomic_DNA"/>
</dbReference>